<reference evidence="1" key="1">
    <citation type="journal article" date="2015" name="Nature">
        <title>Complex archaea that bridge the gap between prokaryotes and eukaryotes.</title>
        <authorList>
            <person name="Spang A."/>
            <person name="Saw J.H."/>
            <person name="Jorgensen S.L."/>
            <person name="Zaremba-Niedzwiedzka K."/>
            <person name="Martijn J."/>
            <person name="Lind A.E."/>
            <person name="van Eijk R."/>
            <person name="Schleper C."/>
            <person name="Guy L."/>
            <person name="Ettema T.J."/>
        </authorList>
    </citation>
    <scope>NUCLEOTIDE SEQUENCE</scope>
</reference>
<name>A0A0F9C2B2_9ZZZZ</name>
<sequence>MFPVLWPYQRSEKKRMQDLDCPHEVPWKMLAAYEEQAGRYTAQSLARLAERGGLGPSEMVAVLENRDFELGMSLEAAVSTLKTMLEAFKNGHVLRGNVHPNKAAQRRYPLSGYPCERCEGEALPHLVDNSSEFYWEHQHDETGMSSARSGCPRFNDGGHFTSTPREKTAVATHYRRALERGSARRQ</sequence>
<proteinExistence type="predicted"/>
<comment type="caution">
    <text evidence="1">The sequence shown here is derived from an EMBL/GenBank/DDBJ whole genome shotgun (WGS) entry which is preliminary data.</text>
</comment>
<dbReference type="AlphaFoldDB" id="A0A0F9C2B2"/>
<protein>
    <submittedName>
        <fullName evidence="1">Uncharacterized protein</fullName>
    </submittedName>
</protein>
<organism evidence="1">
    <name type="scientific">marine sediment metagenome</name>
    <dbReference type="NCBI Taxonomy" id="412755"/>
    <lineage>
        <taxon>unclassified sequences</taxon>
        <taxon>metagenomes</taxon>
        <taxon>ecological metagenomes</taxon>
    </lineage>
</organism>
<accession>A0A0F9C2B2</accession>
<evidence type="ECO:0000313" key="1">
    <source>
        <dbReference type="EMBL" id="KKL20382.1"/>
    </source>
</evidence>
<dbReference type="EMBL" id="LAZR01038121">
    <property type="protein sequence ID" value="KKL20382.1"/>
    <property type="molecule type" value="Genomic_DNA"/>
</dbReference>
<gene>
    <name evidence="1" type="ORF">LCGC14_2456020</name>
</gene>